<keyword evidence="1" id="KW-0560">Oxidoreductase</keyword>
<gene>
    <name evidence="2" type="ORF">BP01DRAFT_302682</name>
</gene>
<dbReference type="Pfam" id="PF14027">
    <property type="entry name" value="Questin_oxidase"/>
    <property type="match status" value="1"/>
</dbReference>
<dbReference type="EMBL" id="KZ821249">
    <property type="protein sequence ID" value="PYH42700.1"/>
    <property type="molecule type" value="Genomic_DNA"/>
</dbReference>
<protein>
    <submittedName>
        <fullName evidence="2">HypA-like protein</fullName>
    </submittedName>
</protein>
<dbReference type="STRING" id="1450539.A0A318ZGE5"/>
<evidence type="ECO:0000313" key="3">
    <source>
        <dbReference type="Proteomes" id="UP000248349"/>
    </source>
</evidence>
<dbReference type="GO" id="GO:0016491">
    <property type="term" value="F:oxidoreductase activity"/>
    <property type="evidence" value="ECO:0007669"/>
    <property type="project" value="UniProtKB-KW"/>
</dbReference>
<keyword evidence="3" id="KW-1185">Reference proteome</keyword>
<evidence type="ECO:0000256" key="1">
    <source>
        <dbReference type="ARBA" id="ARBA00023002"/>
    </source>
</evidence>
<reference evidence="2 3" key="1">
    <citation type="submission" date="2016-12" db="EMBL/GenBank/DDBJ databases">
        <title>The genomes of Aspergillus section Nigri reveals drivers in fungal speciation.</title>
        <authorList>
            <consortium name="DOE Joint Genome Institute"/>
            <person name="Vesth T.C."/>
            <person name="Nybo J."/>
            <person name="Theobald S."/>
            <person name="Brandl J."/>
            <person name="Frisvad J.C."/>
            <person name="Nielsen K.F."/>
            <person name="Lyhne E.K."/>
            <person name="Kogle M.E."/>
            <person name="Kuo A."/>
            <person name="Riley R."/>
            <person name="Clum A."/>
            <person name="Nolan M."/>
            <person name="Lipzen A."/>
            <person name="Salamov A."/>
            <person name="Henrissat B."/>
            <person name="Wiebenga A."/>
            <person name="De Vries R.P."/>
            <person name="Grigoriev I.V."/>
            <person name="Mortensen U.H."/>
            <person name="Andersen M.R."/>
            <person name="Baker S.E."/>
        </authorList>
    </citation>
    <scope>NUCLEOTIDE SEQUENCE [LARGE SCALE GENOMIC DNA]</scope>
    <source>
        <strain evidence="2 3">JOP 1030-1</strain>
    </source>
</reference>
<organism evidence="2 3">
    <name type="scientific">Aspergillus saccharolyticus JOP 1030-1</name>
    <dbReference type="NCBI Taxonomy" id="1450539"/>
    <lineage>
        <taxon>Eukaryota</taxon>
        <taxon>Fungi</taxon>
        <taxon>Dikarya</taxon>
        <taxon>Ascomycota</taxon>
        <taxon>Pezizomycotina</taxon>
        <taxon>Eurotiomycetes</taxon>
        <taxon>Eurotiomycetidae</taxon>
        <taxon>Eurotiales</taxon>
        <taxon>Aspergillaceae</taxon>
        <taxon>Aspergillus</taxon>
        <taxon>Aspergillus subgen. Circumdati</taxon>
    </lineage>
</organism>
<dbReference type="PANTHER" id="PTHR35870">
    <property type="entry name" value="PROTEIN, PUTATIVE (AFU_ORTHOLOGUE AFUA_5G03330)-RELATED"/>
    <property type="match status" value="1"/>
</dbReference>
<proteinExistence type="predicted"/>
<dbReference type="GeneID" id="37073313"/>
<dbReference type="Proteomes" id="UP000248349">
    <property type="component" value="Unassembled WGS sequence"/>
</dbReference>
<dbReference type="PANTHER" id="PTHR35870:SF1">
    <property type="entry name" value="PROTEIN, PUTATIVE (AFU_ORTHOLOGUE AFUA_5G03330)-RELATED"/>
    <property type="match status" value="1"/>
</dbReference>
<evidence type="ECO:0000313" key="2">
    <source>
        <dbReference type="EMBL" id="PYH42700.1"/>
    </source>
</evidence>
<dbReference type="RefSeq" id="XP_025428682.1">
    <property type="nucleotide sequence ID" value="XM_025572085.1"/>
</dbReference>
<name>A0A318ZGE5_9EURO</name>
<sequence>MAATATARSVHLVPGEHTGIFSVPAAAAAAAADSKTASVGITEASARMASEVLQEDLEKHHVIFNESGFHNHIVHHILSMYALGASADEIRAAYERDKAYQRKAIPVDEAVVASLSDPSRFLELLGKGKQYSNFLSFFQREIEQVGVEGVLKEYLFKNGDDQVAKEMLGRLFGGLVHPFIHFGFGIEFEQPAIVAEALAQTAVHEDWTGPRFFWPAEERAGGVGHRGEKSMLEILEEMRRDEKLARSAHWEDGNKMRDGVLARAGEEMLKYAAEYTVSAEQLEEKVAEMINTVVYYTSAAQRPSKQIKFDFFFLHSLNSSIFFSKIIALPFLDTRTKLRLLEWKGRLDLMLYISRGTPDLYLDELRTYPTAHSWEEIFAYCTQQVEDDGHLVKLVRALANGERACRPFENQHKWPITGDMWLRIANMAMDSTSNLDQAMWVRSTGFDQAWREFEGRTKL</sequence>
<dbReference type="InterPro" id="IPR025337">
    <property type="entry name" value="Questin_oxidase-like"/>
</dbReference>
<dbReference type="OrthoDB" id="10004862at2759"/>
<accession>A0A318ZGE5</accession>
<dbReference type="AlphaFoldDB" id="A0A318ZGE5"/>